<proteinExistence type="predicted"/>
<sequence>MPLPKVTTPALGSIHRHGNPAQRIFYWNAGSPQVVPTHWRLKVGGTPGSGNYYTGIVPEPAHQATVIFNQNPPTGKKVYALVEWSTNGGATFPNQGDIISFTCNP</sequence>
<dbReference type="AlphaFoldDB" id="A0A0S4LBZ3"/>
<evidence type="ECO:0000313" key="2">
    <source>
        <dbReference type="Proteomes" id="UP000198736"/>
    </source>
</evidence>
<reference evidence="2" key="1">
    <citation type="submission" date="2015-10" db="EMBL/GenBank/DDBJ databases">
        <authorList>
            <person name="Luecker S."/>
            <person name="Luecker S."/>
        </authorList>
    </citation>
    <scope>NUCLEOTIDE SEQUENCE [LARGE SCALE GENOMIC DNA]</scope>
</reference>
<dbReference type="EMBL" id="CZPZ01000003">
    <property type="protein sequence ID" value="CUS32642.1"/>
    <property type="molecule type" value="Genomic_DNA"/>
</dbReference>
<keyword evidence="2" id="KW-1185">Reference proteome</keyword>
<dbReference type="Proteomes" id="UP000198736">
    <property type="component" value="Unassembled WGS sequence"/>
</dbReference>
<dbReference type="STRING" id="1742973.COMA2_110018"/>
<evidence type="ECO:0000313" key="1">
    <source>
        <dbReference type="EMBL" id="CUS32642.1"/>
    </source>
</evidence>
<name>A0A0S4LBZ3_9BACT</name>
<organism evidence="1 2">
    <name type="scientific">Candidatus Nitrospira nitrificans</name>
    <dbReference type="NCBI Taxonomy" id="1742973"/>
    <lineage>
        <taxon>Bacteria</taxon>
        <taxon>Pseudomonadati</taxon>
        <taxon>Nitrospirota</taxon>
        <taxon>Nitrospiria</taxon>
        <taxon>Nitrospirales</taxon>
        <taxon>Nitrospiraceae</taxon>
        <taxon>Nitrospira</taxon>
    </lineage>
</organism>
<accession>A0A0S4LBZ3</accession>
<protein>
    <submittedName>
        <fullName evidence="1">Uncharacterized protein</fullName>
    </submittedName>
</protein>
<gene>
    <name evidence="1" type="ORF">COMA2_110018</name>
</gene>